<sequence>MSSPAASTIPIEALGPLVRDAATVNRSGVAATACLIYDIIITLDQEMEYIWKYVRARMNVWRVTKRARALFRSAWTPPKMLYIFSRYFTLIVQLVNMAGQMVIMGVEVLLMLRVYALYKRDKRILAVLVLTYAAEVTTLTVILGLALSKIVSVAPLHSLFPADFPLSGCFPTVVPRFFDSYWIPSLIFESVLFLLMAVNVVRYNRAHTSSMPLLTLLFRDGTVYYAVIFRKLLPLLLTNGLVISPPPPSPLVT</sequence>
<comment type="caution">
    <text evidence="3">The sequence shown here is derived from an EMBL/GenBank/DDBJ whole genome shotgun (WGS) entry which is preliminary data.</text>
</comment>
<dbReference type="Proteomes" id="UP000308199">
    <property type="component" value="Unassembled WGS sequence"/>
</dbReference>
<dbReference type="EMBL" id="SGPK01001356">
    <property type="protein sequence ID" value="THG93229.1"/>
    <property type="molecule type" value="Genomic_DNA"/>
</dbReference>
<evidence type="ECO:0000313" key="3">
    <source>
        <dbReference type="EMBL" id="THG93229.1"/>
    </source>
</evidence>
<name>A0A4S4KAG5_9AGAM</name>
<evidence type="ECO:0000259" key="2">
    <source>
        <dbReference type="Pfam" id="PF20151"/>
    </source>
</evidence>
<keyword evidence="1" id="KW-0812">Transmembrane</keyword>
<feature type="transmembrane region" description="Helical" evidence="1">
    <location>
        <begin position="222"/>
        <end position="243"/>
    </location>
</feature>
<reference evidence="3 4" key="1">
    <citation type="submission" date="2019-02" db="EMBL/GenBank/DDBJ databases">
        <title>Genome sequencing of the rare red list fungi Phellinidium pouzarii.</title>
        <authorList>
            <person name="Buettner E."/>
            <person name="Kellner H."/>
        </authorList>
    </citation>
    <scope>NUCLEOTIDE SEQUENCE [LARGE SCALE GENOMIC DNA]</scope>
    <source>
        <strain evidence="3 4">DSM 108285</strain>
    </source>
</reference>
<feature type="transmembrane region" description="Helical" evidence="1">
    <location>
        <begin position="124"/>
        <end position="147"/>
    </location>
</feature>
<accession>A0A4S4KAG5</accession>
<proteinExistence type="predicted"/>
<evidence type="ECO:0000256" key="1">
    <source>
        <dbReference type="SAM" id="Phobius"/>
    </source>
</evidence>
<keyword evidence="1" id="KW-1133">Transmembrane helix</keyword>
<evidence type="ECO:0000313" key="4">
    <source>
        <dbReference type="Proteomes" id="UP000308199"/>
    </source>
</evidence>
<protein>
    <recommendedName>
        <fullName evidence="2">DUF6533 domain-containing protein</fullName>
    </recommendedName>
</protein>
<keyword evidence="1" id="KW-0472">Membrane</keyword>
<dbReference type="OrthoDB" id="3349377at2759"/>
<dbReference type="Pfam" id="PF20151">
    <property type="entry name" value="DUF6533"/>
    <property type="match status" value="1"/>
</dbReference>
<feature type="domain" description="DUF6533" evidence="2">
    <location>
        <begin position="28"/>
        <end position="91"/>
    </location>
</feature>
<feature type="transmembrane region" description="Helical" evidence="1">
    <location>
        <begin position="87"/>
        <end position="112"/>
    </location>
</feature>
<gene>
    <name evidence="3" type="ORF">EW145_g8429</name>
</gene>
<dbReference type="AlphaFoldDB" id="A0A4S4KAG5"/>
<feature type="transmembrane region" description="Helical" evidence="1">
    <location>
        <begin position="181"/>
        <end position="201"/>
    </location>
</feature>
<feature type="non-terminal residue" evidence="3">
    <location>
        <position position="253"/>
    </location>
</feature>
<dbReference type="InterPro" id="IPR045340">
    <property type="entry name" value="DUF6533"/>
</dbReference>
<organism evidence="3 4">
    <name type="scientific">Phellinidium pouzarii</name>
    <dbReference type="NCBI Taxonomy" id="167371"/>
    <lineage>
        <taxon>Eukaryota</taxon>
        <taxon>Fungi</taxon>
        <taxon>Dikarya</taxon>
        <taxon>Basidiomycota</taxon>
        <taxon>Agaricomycotina</taxon>
        <taxon>Agaricomycetes</taxon>
        <taxon>Hymenochaetales</taxon>
        <taxon>Hymenochaetaceae</taxon>
        <taxon>Phellinidium</taxon>
    </lineage>
</organism>
<keyword evidence="4" id="KW-1185">Reference proteome</keyword>